<dbReference type="AlphaFoldDB" id="A0A1G9CSK7"/>
<evidence type="ECO:0000313" key="2">
    <source>
        <dbReference type="Proteomes" id="UP000198629"/>
    </source>
</evidence>
<sequence>MMRKKISAKDLNIKVDSGKEQALFKWFLASYLFGHRISQQIAVRTWQVFMDNGLTSAQKIAGQSWQHLVDLLGEGHYKRYDESTARNLLEMATFLQIRYQGKISHLIQTADNKNALSAKLQEIKGVGPKVSEIFLREIRL</sequence>
<dbReference type="GO" id="GO:0006281">
    <property type="term" value="P:DNA repair"/>
    <property type="evidence" value="ECO:0007669"/>
    <property type="project" value="InterPro"/>
</dbReference>
<dbReference type="RefSeq" id="WP_218119030.1">
    <property type="nucleotide sequence ID" value="NZ_FNFX01000003.1"/>
</dbReference>
<dbReference type="Gene3D" id="1.10.340.30">
    <property type="entry name" value="Hypothetical protein, domain 2"/>
    <property type="match status" value="1"/>
</dbReference>
<evidence type="ECO:0000313" key="1">
    <source>
        <dbReference type="EMBL" id="SDK54607.1"/>
    </source>
</evidence>
<dbReference type="EMBL" id="FNFX01000003">
    <property type="protein sequence ID" value="SDK54607.1"/>
    <property type="molecule type" value="Genomic_DNA"/>
</dbReference>
<dbReference type="InterPro" id="IPR011257">
    <property type="entry name" value="DNA_glycosylase"/>
</dbReference>
<gene>
    <name evidence="1" type="ORF">SAMN05192566_1603</name>
</gene>
<protein>
    <recommendedName>
        <fullName evidence="3">DNA methylase</fullName>
    </recommendedName>
</protein>
<dbReference type="Proteomes" id="UP000198629">
    <property type="component" value="Unassembled WGS sequence"/>
</dbReference>
<dbReference type="GO" id="GO:0003824">
    <property type="term" value="F:catalytic activity"/>
    <property type="evidence" value="ECO:0007669"/>
    <property type="project" value="InterPro"/>
</dbReference>
<accession>A0A1G9CSK7</accession>
<name>A0A1G9CSK7_9PROT</name>
<organism evidence="1 2">
    <name type="scientific">Methylophilus rhizosphaerae</name>
    <dbReference type="NCBI Taxonomy" id="492660"/>
    <lineage>
        <taxon>Bacteria</taxon>
        <taxon>Pseudomonadati</taxon>
        <taxon>Pseudomonadota</taxon>
        <taxon>Betaproteobacteria</taxon>
        <taxon>Nitrosomonadales</taxon>
        <taxon>Methylophilaceae</taxon>
        <taxon>Methylophilus</taxon>
    </lineage>
</organism>
<dbReference type="STRING" id="492660.SAMN05192566_1603"/>
<dbReference type="SUPFAM" id="SSF48150">
    <property type="entry name" value="DNA-glycosylase"/>
    <property type="match status" value="1"/>
</dbReference>
<keyword evidence="2" id="KW-1185">Reference proteome</keyword>
<evidence type="ECO:0008006" key="3">
    <source>
        <dbReference type="Google" id="ProtNLM"/>
    </source>
</evidence>
<proteinExistence type="predicted"/>
<reference evidence="2" key="1">
    <citation type="submission" date="2016-10" db="EMBL/GenBank/DDBJ databases">
        <authorList>
            <person name="Varghese N."/>
            <person name="Submissions S."/>
        </authorList>
    </citation>
    <scope>NUCLEOTIDE SEQUENCE [LARGE SCALE GENOMIC DNA]</scope>
    <source>
        <strain evidence="2">CBMB127</strain>
    </source>
</reference>